<dbReference type="OrthoDB" id="427334at2"/>
<sequence length="69" mass="7977">MAKKSEWKYEATVARVEEILDEIESGELEFTEVFDKFAVAVESLQQCEDFLTKQRSQVDLLLENLGDSF</sequence>
<dbReference type="Gene3D" id="1.10.287.1040">
    <property type="entry name" value="Exonuclease VII, small subunit"/>
    <property type="match status" value="1"/>
</dbReference>
<dbReference type="KEGG" id="cmp:Cha6605_2374"/>
<name>K9UEA1_CHAP6</name>
<organism evidence="7 8">
    <name type="scientific">Chamaesiphon minutus (strain ATCC 27169 / PCC 6605)</name>
    <dbReference type="NCBI Taxonomy" id="1173020"/>
    <lineage>
        <taxon>Bacteria</taxon>
        <taxon>Bacillati</taxon>
        <taxon>Cyanobacteriota</taxon>
        <taxon>Cyanophyceae</taxon>
        <taxon>Gomontiellales</taxon>
        <taxon>Chamaesiphonaceae</taxon>
        <taxon>Chamaesiphon</taxon>
    </lineage>
</organism>
<dbReference type="Proteomes" id="UP000010366">
    <property type="component" value="Chromosome"/>
</dbReference>
<keyword evidence="8" id="KW-1185">Reference proteome</keyword>
<evidence type="ECO:0000313" key="7">
    <source>
        <dbReference type="EMBL" id="AFY93442.1"/>
    </source>
</evidence>
<dbReference type="SUPFAM" id="SSF116842">
    <property type="entry name" value="XseB-like"/>
    <property type="match status" value="1"/>
</dbReference>
<dbReference type="EMBL" id="CP003600">
    <property type="protein sequence ID" value="AFY93442.1"/>
    <property type="molecule type" value="Genomic_DNA"/>
</dbReference>
<dbReference type="GO" id="GO:0009318">
    <property type="term" value="C:exodeoxyribonuclease VII complex"/>
    <property type="evidence" value="ECO:0007669"/>
    <property type="project" value="UniProtKB-UniRule"/>
</dbReference>
<evidence type="ECO:0000256" key="4">
    <source>
        <dbReference type="ARBA" id="ARBA00022801"/>
    </source>
</evidence>
<dbReference type="EC" id="3.1.11.6" evidence="6"/>
<keyword evidence="2" id="KW-0963">Cytoplasm</keyword>
<dbReference type="NCBIfam" id="TIGR01280">
    <property type="entry name" value="xseB"/>
    <property type="match status" value="1"/>
</dbReference>
<keyword evidence="4" id="KW-0378">Hydrolase</keyword>
<proteinExistence type="inferred from homology"/>
<dbReference type="GO" id="GO:0008855">
    <property type="term" value="F:exodeoxyribonuclease VII activity"/>
    <property type="evidence" value="ECO:0007669"/>
    <property type="project" value="UniProtKB-UniRule"/>
</dbReference>
<dbReference type="InterPro" id="IPR003761">
    <property type="entry name" value="Exonuc_VII_S"/>
</dbReference>
<evidence type="ECO:0000256" key="2">
    <source>
        <dbReference type="ARBA" id="ARBA00022490"/>
    </source>
</evidence>
<keyword evidence="5 7" id="KW-0269">Exonuclease</keyword>
<dbReference type="eggNOG" id="COG1722">
    <property type="taxonomic scope" value="Bacteria"/>
</dbReference>
<dbReference type="HOGENOM" id="CLU_145918_1_0_3"/>
<dbReference type="AlphaFoldDB" id="K9UEA1"/>
<dbReference type="GO" id="GO:0006308">
    <property type="term" value="P:DNA catabolic process"/>
    <property type="evidence" value="ECO:0007669"/>
    <property type="project" value="UniProtKB-UniRule"/>
</dbReference>
<protein>
    <recommendedName>
        <fullName evidence="6">Exodeoxyribonuclease VII small subunit</fullName>
        <ecNumber evidence="6">3.1.11.6</ecNumber>
    </recommendedName>
</protein>
<reference evidence="7 8" key="1">
    <citation type="submission" date="2012-05" db="EMBL/GenBank/DDBJ databases">
        <title>Finished chromosome of genome of Chamaesiphon sp. PCC 6605.</title>
        <authorList>
            <consortium name="US DOE Joint Genome Institute"/>
            <person name="Gugger M."/>
            <person name="Coursin T."/>
            <person name="Rippka R."/>
            <person name="Tandeau De Marsac N."/>
            <person name="Huntemann M."/>
            <person name="Wei C.-L."/>
            <person name="Han J."/>
            <person name="Detter J.C."/>
            <person name="Han C."/>
            <person name="Tapia R."/>
            <person name="Chen A."/>
            <person name="Kyrpides N."/>
            <person name="Mavromatis K."/>
            <person name="Markowitz V."/>
            <person name="Szeto E."/>
            <person name="Ivanova N."/>
            <person name="Pagani I."/>
            <person name="Pati A."/>
            <person name="Goodwin L."/>
            <person name="Nordberg H.P."/>
            <person name="Cantor M.N."/>
            <person name="Hua S.X."/>
            <person name="Woyke T."/>
            <person name="Kerfeld C.A."/>
        </authorList>
    </citation>
    <scope>NUCLEOTIDE SEQUENCE [LARGE SCALE GENOMIC DNA]</scope>
    <source>
        <strain evidence="8">ATCC 27169 / PCC 6605</strain>
    </source>
</reference>
<dbReference type="STRING" id="1173020.Cha6605_2374"/>
<keyword evidence="3" id="KW-0540">Nuclease</keyword>
<dbReference type="RefSeq" id="WP_015159592.1">
    <property type="nucleotide sequence ID" value="NC_019697.1"/>
</dbReference>
<dbReference type="Pfam" id="PF02609">
    <property type="entry name" value="Exonuc_VII_S"/>
    <property type="match status" value="1"/>
</dbReference>
<dbReference type="InterPro" id="IPR037004">
    <property type="entry name" value="Exonuc_VII_ssu_sf"/>
</dbReference>
<gene>
    <name evidence="7" type="ORF">Cha6605_2374</name>
</gene>
<evidence type="ECO:0000256" key="6">
    <source>
        <dbReference type="NCBIfam" id="TIGR01280"/>
    </source>
</evidence>
<accession>K9UEA1</accession>
<evidence type="ECO:0000313" key="8">
    <source>
        <dbReference type="Proteomes" id="UP000010366"/>
    </source>
</evidence>
<evidence type="ECO:0000256" key="5">
    <source>
        <dbReference type="ARBA" id="ARBA00022839"/>
    </source>
</evidence>
<evidence type="ECO:0000256" key="3">
    <source>
        <dbReference type="ARBA" id="ARBA00022722"/>
    </source>
</evidence>
<comment type="similarity">
    <text evidence="1">Belongs to the XseB family.</text>
</comment>
<evidence type="ECO:0000256" key="1">
    <source>
        <dbReference type="ARBA" id="ARBA00009998"/>
    </source>
</evidence>